<dbReference type="EMBL" id="JBHLXE010000027">
    <property type="protein sequence ID" value="MFC0179069.1"/>
    <property type="molecule type" value="Genomic_DNA"/>
</dbReference>
<sequence>MRINTKFKMIAFYSLRQIVMVAFLLVLLPLLWLAYQAYDGFNQLSKKSNEINRNTAIYARRSEVMATVTLELERSARQYCILNDETFRVLHQEQKKQYAQMLEAHKPVLSELFYYNTLSNILKKLSNLTCNDTLPSEDYFNLLIDLTLTQTKLSQATREAIFDKGQELQVAIADKGNSMGQQALLLCIISFILVLLFTQMIIRPVNQIREMISLIAEGRKLNINKFNGPRELQVLAQRIVWLNERLNWLESQRHEFLRHVSHELKTPLASIREGTELLADQIAGALSQEQKEVVTILDKSGRELQNLIEQLLEYNRLALIDEIQLSEIELERIIDNTLQSHELLVTQKQTTVIKELSIRIIQADEMLLKRVIDNLISNAVHYSSAKGQIFVKSYHDELHDFIEIANSGKPISQKDRTMIFEPFYQGSSQRTGPIKGSGLGLSIAQNTIRRMSGELTLIDVEYAEVCFLIKLPRNTL</sequence>
<evidence type="ECO:0000313" key="17">
    <source>
        <dbReference type="Proteomes" id="UP001589758"/>
    </source>
</evidence>
<evidence type="ECO:0000256" key="8">
    <source>
        <dbReference type="ARBA" id="ARBA00022741"/>
    </source>
</evidence>
<dbReference type="PROSITE" id="PS50109">
    <property type="entry name" value="HIS_KIN"/>
    <property type="match status" value="1"/>
</dbReference>
<dbReference type="RefSeq" id="WP_385876162.1">
    <property type="nucleotide sequence ID" value="NZ_JBHLXE010000027.1"/>
</dbReference>
<evidence type="ECO:0000256" key="1">
    <source>
        <dbReference type="ARBA" id="ARBA00000085"/>
    </source>
</evidence>
<keyword evidence="9 16" id="KW-0418">Kinase</keyword>
<dbReference type="SMART" id="SM00388">
    <property type="entry name" value="HisKA"/>
    <property type="match status" value="1"/>
</dbReference>
<keyword evidence="10" id="KW-0067">ATP-binding</keyword>
<evidence type="ECO:0000256" key="13">
    <source>
        <dbReference type="ARBA" id="ARBA00023136"/>
    </source>
</evidence>
<dbReference type="InterPro" id="IPR004358">
    <property type="entry name" value="Sig_transdc_His_kin-like_C"/>
</dbReference>
<dbReference type="InterPro" id="IPR003661">
    <property type="entry name" value="HisK_dim/P_dom"/>
</dbReference>
<dbReference type="InterPro" id="IPR050398">
    <property type="entry name" value="HssS/ArlS-like"/>
</dbReference>
<reference evidence="16 17" key="1">
    <citation type="submission" date="2024-09" db="EMBL/GenBank/DDBJ databases">
        <authorList>
            <person name="Sun Q."/>
            <person name="Mori K."/>
        </authorList>
    </citation>
    <scope>NUCLEOTIDE SEQUENCE [LARGE SCALE GENOMIC DNA]</scope>
    <source>
        <strain evidence="16 17">CCM 8545</strain>
    </source>
</reference>
<dbReference type="SUPFAM" id="SSF55874">
    <property type="entry name" value="ATPase domain of HSP90 chaperone/DNA topoisomerase II/histidine kinase"/>
    <property type="match status" value="1"/>
</dbReference>
<keyword evidence="12" id="KW-0902">Two-component regulatory system</keyword>
<evidence type="ECO:0000256" key="11">
    <source>
        <dbReference type="ARBA" id="ARBA00022989"/>
    </source>
</evidence>
<dbReference type="GO" id="GO:0016301">
    <property type="term" value="F:kinase activity"/>
    <property type="evidence" value="ECO:0007669"/>
    <property type="project" value="UniProtKB-KW"/>
</dbReference>
<dbReference type="CDD" id="cd00082">
    <property type="entry name" value="HisKA"/>
    <property type="match status" value="1"/>
</dbReference>
<evidence type="ECO:0000256" key="14">
    <source>
        <dbReference type="SAM" id="Phobius"/>
    </source>
</evidence>
<gene>
    <name evidence="16" type="ORF">ACFFIT_02985</name>
</gene>
<name>A0ABV6C7Y7_9GAMM</name>
<dbReference type="PANTHER" id="PTHR45528">
    <property type="entry name" value="SENSOR HISTIDINE KINASE CPXA"/>
    <property type="match status" value="1"/>
</dbReference>
<dbReference type="SMART" id="SM00387">
    <property type="entry name" value="HATPase_c"/>
    <property type="match status" value="1"/>
</dbReference>
<proteinExistence type="predicted"/>
<dbReference type="InterPro" id="IPR036890">
    <property type="entry name" value="HATPase_C_sf"/>
</dbReference>
<evidence type="ECO:0000256" key="9">
    <source>
        <dbReference type="ARBA" id="ARBA00022777"/>
    </source>
</evidence>
<dbReference type="InterPro" id="IPR005467">
    <property type="entry name" value="His_kinase_dom"/>
</dbReference>
<keyword evidence="13 14" id="KW-0472">Membrane</keyword>
<dbReference type="InterPro" id="IPR036097">
    <property type="entry name" value="HisK_dim/P_sf"/>
</dbReference>
<organism evidence="16 17">
    <name type="scientific">Thorsellia kenyensis</name>
    <dbReference type="NCBI Taxonomy" id="1549888"/>
    <lineage>
        <taxon>Bacteria</taxon>
        <taxon>Pseudomonadati</taxon>
        <taxon>Pseudomonadota</taxon>
        <taxon>Gammaproteobacteria</taxon>
        <taxon>Enterobacterales</taxon>
        <taxon>Thorselliaceae</taxon>
        <taxon>Thorsellia</taxon>
    </lineage>
</organism>
<feature type="transmembrane region" description="Helical" evidence="14">
    <location>
        <begin position="183"/>
        <end position="202"/>
    </location>
</feature>
<evidence type="ECO:0000256" key="5">
    <source>
        <dbReference type="ARBA" id="ARBA00022553"/>
    </source>
</evidence>
<comment type="caution">
    <text evidence="16">The sequence shown here is derived from an EMBL/GenBank/DDBJ whole genome shotgun (WGS) entry which is preliminary data.</text>
</comment>
<dbReference type="Pfam" id="PF02518">
    <property type="entry name" value="HATPase_c"/>
    <property type="match status" value="1"/>
</dbReference>
<dbReference type="PRINTS" id="PR00344">
    <property type="entry name" value="BCTRLSENSOR"/>
</dbReference>
<dbReference type="Gene3D" id="3.30.565.10">
    <property type="entry name" value="Histidine kinase-like ATPase, C-terminal domain"/>
    <property type="match status" value="1"/>
</dbReference>
<dbReference type="PANTHER" id="PTHR45528:SF1">
    <property type="entry name" value="SENSOR HISTIDINE KINASE CPXA"/>
    <property type="match status" value="1"/>
</dbReference>
<keyword evidence="11 14" id="KW-1133">Transmembrane helix</keyword>
<dbReference type="SUPFAM" id="SSF47384">
    <property type="entry name" value="Homodimeric domain of signal transducing histidine kinase"/>
    <property type="match status" value="1"/>
</dbReference>
<evidence type="ECO:0000259" key="15">
    <source>
        <dbReference type="PROSITE" id="PS50109"/>
    </source>
</evidence>
<comment type="catalytic activity">
    <reaction evidence="1">
        <text>ATP + protein L-histidine = ADP + protein N-phospho-L-histidine.</text>
        <dbReference type="EC" id="2.7.13.3"/>
    </reaction>
</comment>
<keyword evidence="7 14" id="KW-0812">Transmembrane</keyword>
<evidence type="ECO:0000256" key="10">
    <source>
        <dbReference type="ARBA" id="ARBA00022840"/>
    </source>
</evidence>
<evidence type="ECO:0000256" key="12">
    <source>
        <dbReference type="ARBA" id="ARBA00023012"/>
    </source>
</evidence>
<dbReference type="Gene3D" id="1.10.287.130">
    <property type="match status" value="1"/>
</dbReference>
<protein>
    <recommendedName>
        <fullName evidence="3">histidine kinase</fullName>
        <ecNumber evidence="3">2.7.13.3</ecNumber>
    </recommendedName>
</protein>
<dbReference type="EC" id="2.7.13.3" evidence="3"/>
<evidence type="ECO:0000256" key="3">
    <source>
        <dbReference type="ARBA" id="ARBA00012438"/>
    </source>
</evidence>
<dbReference type="InterPro" id="IPR003594">
    <property type="entry name" value="HATPase_dom"/>
</dbReference>
<keyword evidence="5" id="KW-0597">Phosphoprotein</keyword>
<evidence type="ECO:0000256" key="2">
    <source>
        <dbReference type="ARBA" id="ARBA00004651"/>
    </source>
</evidence>
<keyword evidence="4" id="KW-1003">Cell membrane</keyword>
<keyword evidence="6" id="KW-0808">Transferase</keyword>
<evidence type="ECO:0000256" key="7">
    <source>
        <dbReference type="ARBA" id="ARBA00022692"/>
    </source>
</evidence>
<dbReference type="CDD" id="cd00075">
    <property type="entry name" value="HATPase"/>
    <property type="match status" value="1"/>
</dbReference>
<keyword evidence="17" id="KW-1185">Reference proteome</keyword>
<feature type="domain" description="Histidine kinase" evidence="15">
    <location>
        <begin position="259"/>
        <end position="475"/>
    </location>
</feature>
<dbReference type="Proteomes" id="UP001589758">
    <property type="component" value="Unassembled WGS sequence"/>
</dbReference>
<comment type="subcellular location">
    <subcellularLocation>
        <location evidence="2">Cell membrane</location>
        <topology evidence="2">Multi-pass membrane protein</topology>
    </subcellularLocation>
</comment>
<accession>A0ABV6C7Y7</accession>
<evidence type="ECO:0000256" key="6">
    <source>
        <dbReference type="ARBA" id="ARBA00022679"/>
    </source>
</evidence>
<evidence type="ECO:0000256" key="4">
    <source>
        <dbReference type="ARBA" id="ARBA00022475"/>
    </source>
</evidence>
<evidence type="ECO:0000313" key="16">
    <source>
        <dbReference type="EMBL" id="MFC0179069.1"/>
    </source>
</evidence>
<dbReference type="Pfam" id="PF00512">
    <property type="entry name" value="HisKA"/>
    <property type="match status" value="1"/>
</dbReference>
<keyword evidence="8" id="KW-0547">Nucleotide-binding</keyword>